<dbReference type="Gene3D" id="3.40.190.10">
    <property type="entry name" value="Periplasmic binding protein-like II"/>
    <property type="match status" value="2"/>
</dbReference>
<dbReference type="SMART" id="SM00062">
    <property type="entry name" value="PBPb"/>
    <property type="match status" value="1"/>
</dbReference>
<dbReference type="Pfam" id="PF00497">
    <property type="entry name" value="SBP_bac_3"/>
    <property type="match status" value="1"/>
</dbReference>
<feature type="chain" id="PRO_5002319731" evidence="4">
    <location>
        <begin position="23"/>
        <end position="302"/>
    </location>
</feature>
<dbReference type="SUPFAM" id="SSF53850">
    <property type="entry name" value="Periplasmic binding protein-like II"/>
    <property type="match status" value="1"/>
</dbReference>
<accession>A0A0D7EN29</accession>
<dbReference type="PATRIC" id="fig|1076.23.peg.2848"/>
<evidence type="ECO:0000259" key="5">
    <source>
        <dbReference type="SMART" id="SM00062"/>
    </source>
</evidence>
<evidence type="ECO:0000256" key="4">
    <source>
        <dbReference type="SAM" id="SignalP"/>
    </source>
</evidence>
<reference evidence="6 7" key="1">
    <citation type="submission" date="2014-11" db="EMBL/GenBank/DDBJ databases">
        <title>Genomics and ecophysiology of heterotrophic nitrogen fixing bacteria isolated from estuarine surface water.</title>
        <authorList>
            <person name="Bentzon-Tilia M."/>
            <person name="Severin I."/>
            <person name="Hansen L.H."/>
            <person name="Riemann L."/>
        </authorList>
    </citation>
    <scope>NUCLEOTIDE SEQUENCE [LARGE SCALE GENOMIC DNA]</scope>
    <source>
        <strain evidence="6 7">BAL398</strain>
    </source>
</reference>
<protein>
    <submittedName>
        <fullName evidence="6">ABC transporter</fullName>
    </submittedName>
</protein>
<dbReference type="InterPro" id="IPR001638">
    <property type="entry name" value="Solute-binding_3/MltF_N"/>
</dbReference>
<evidence type="ECO:0000256" key="3">
    <source>
        <dbReference type="ARBA" id="ARBA00022729"/>
    </source>
</evidence>
<dbReference type="RefSeq" id="WP_052628936.1">
    <property type="nucleotide sequence ID" value="NZ_JXXE01000275.1"/>
</dbReference>
<keyword evidence="3 4" id="KW-0732">Signal</keyword>
<proteinExistence type="inferred from homology"/>
<dbReference type="AlphaFoldDB" id="A0A0D7EN29"/>
<dbReference type="InterPro" id="IPR051455">
    <property type="entry name" value="Bact_solute-bind_prot3"/>
</dbReference>
<comment type="caution">
    <text evidence="6">The sequence shown here is derived from an EMBL/GenBank/DDBJ whole genome shotgun (WGS) entry which is preliminary data.</text>
</comment>
<evidence type="ECO:0000256" key="1">
    <source>
        <dbReference type="ARBA" id="ARBA00010333"/>
    </source>
</evidence>
<dbReference type="Proteomes" id="UP000032515">
    <property type="component" value="Unassembled WGS sequence"/>
</dbReference>
<organism evidence="6 7">
    <name type="scientific">Rhodopseudomonas palustris</name>
    <dbReference type="NCBI Taxonomy" id="1076"/>
    <lineage>
        <taxon>Bacteria</taxon>
        <taxon>Pseudomonadati</taxon>
        <taxon>Pseudomonadota</taxon>
        <taxon>Alphaproteobacteria</taxon>
        <taxon>Hyphomicrobiales</taxon>
        <taxon>Nitrobacteraceae</taxon>
        <taxon>Rhodopseudomonas</taxon>
    </lineage>
</organism>
<keyword evidence="2" id="KW-0813">Transport</keyword>
<dbReference type="EMBL" id="JXXE01000275">
    <property type="protein sequence ID" value="KIZ41970.1"/>
    <property type="molecule type" value="Genomic_DNA"/>
</dbReference>
<evidence type="ECO:0000256" key="2">
    <source>
        <dbReference type="ARBA" id="ARBA00022448"/>
    </source>
</evidence>
<dbReference type="PANTHER" id="PTHR30085">
    <property type="entry name" value="AMINO ACID ABC TRANSPORTER PERMEASE"/>
    <property type="match status" value="1"/>
</dbReference>
<sequence>MNFKLLAASACVMALMATPAMSAPANGTLKKIADSGEITVGHRDGNVPFSYYDDKQRPIGYALDLCAAVVDAVKTTLGKPDIKVNYMPVTGTTRIPLLANGTIDMECGTTTNNADRQKQVTFSDTYFVAAVRILSKKTMPAATMADLKGKTVATLSGTTSVKIINAANNEQKLDLTILSAKDMAEGMLTLGTDRAAALIFDDVSLAGGKATSKSPDAYQISDAPLSVEPYGIMLRRDDPAFKALVDATLQGLYKSGKINAIYDKWFTKPIPPRGVNMAFPMSAQLKKVIANPTDDPNPDLYR</sequence>
<feature type="signal peptide" evidence="4">
    <location>
        <begin position="1"/>
        <end position="22"/>
    </location>
</feature>
<dbReference type="PANTHER" id="PTHR30085:SF2">
    <property type="entry name" value="GLUTAMATE_ASPARTATE IMPORT SOLUTE-BINDING PROTEIN"/>
    <property type="match status" value="1"/>
</dbReference>
<name>A0A0D7EN29_RHOPL</name>
<dbReference type="OrthoDB" id="7240770at2"/>
<gene>
    <name evidence="6" type="ORF">OO17_13700</name>
</gene>
<feature type="domain" description="Solute-binding protein family 3/N-terminal" evidence="5">
    <location>
        <begin position="37"/>
        <end position="269"/>
    </location>
</feature>
<dbReference type="GO" id="GO:0006865">
    <property type="term" value="P:amino acid transport"/>
    <property type="evidence" value="ECO:0007669"/>
    <property type="project" value="TreeGrafter"/>
</dbReference>
<dbReference type="CDD" id="cd13688">
    <property type="entry name" value="PBP2_GltI_DEBP"/>
    <property type="match status" value="1"/>
</dbReference>
<dbReference type="GO" id="GO:0030288">
    <property type="term" value="C:outer membrane-bounded periplasmic space"/>
    <property type="evidence" value="ECO:0007669"/>
    <property type="project" value="TreeGrafter"/>
</dbReference>
<evidence type="ECO:0000313" key="6">
    <source>
        <dbReference type="EMBL" id="KIZ41970.1"/>
    </source>
</evidence>
<comment type="similarity">
    <text evidence="1">Belongs to the bacterial solute-binding protein 3 family.</text>
</comment>
<dbReference type="GO" id="GO:0005576">
    <property type="term" value="C:extracellular region"/>
    <property type="evidence" value="ECO:0007669"/>
    <property type="project" value="TreeGrafter"/>
</dbReference>
<evidence type="ECO:0000313" key="7">
    <source>
        <dbReference type="Proteomes" id="UP000032515"/>
    </source>
</evidence>